<evidence type="ECO:0000313" key="2">
    <source>
        <dbReference type="EMBL" id="KOO35161.1"/>
    </source>
</evidence>
<protein>
    <recommendedName>
        <fullName evidence="1">Non-canonical E2 ubiquitin-conjugating enzyme C-terminal domain-containing protein</fullName>
    </recommendedName>
</protein>
<keyword evidence="3" id="KW-1185">Reference proteome</keyword>
<name>A0A0M0K8H9_9EUKA</name>
<dbReference type="PANTHER" id="PTHR31560">
    <property type="entry name" value="UPF0652 PROTEIN C16A11.03C-RELATED"/>
    <property type="match status" value="1"/>
</dbReference>
<evidence type="ECO:0000313" key="3">
    <source>
        <dbReference type="Proteomes" id="UP000037460"/>
    </source>
</evidence>
<dbReference type="AlphaFoldDB" id="A0A0M0K8H9"/>
<dbReference type="PANTHER" id="PTHR31560:SF0">
    <property type="entry name" value="UPF0652 PROTEIN C22H10.08"/>
    <property type="match status" value="1"/>
</dbReference>
<proteinExistence type="predicted"/>
<dbReference type="EMBL" id="JWZX01000964">
    <property type="protein sequence ID" value="KOO35161.1"/>
    <property type="molecule type" value="Genomic_DNA"/>
</dbReference>
<dbReference type="InterPro" id="IPR057668">
    <property type="entry name" value="E2_Ub-conjug_enz_C"/>
</dbReference>
<feature type="domain" description="Non-canonical E2 ubiquitin-conjugating enzyme C-terminal" evidence="1">
    <location>
        <begin position="18"/>
        <end position="467"/>
    </location>
</feature>
<comment type="caution">
    <text evidence="2">The sequence shown here is derived from an EMBL/GenBank/DDBJ whole genome shotgun (WGS) entry which is preliminary data.</text>
</comment>
<accession>A0A0M0K8H9</accession>
<gene>
    <name evidence="2" type="ORF">Ctob_013568</name>
</gene>
<dbReference type="OrthoDB" id="406045at2759"/>
<evidence type="ECO:0000259" key="1">
    <source>
        <dbReference type="Pfam" id="PF09418"/>
    </source>
</evidence>
<sequence length="471" mass="52039">MRSRSPVGGLEFMALSQRAAFIPLRLSEDERSLLRVLEGALAVSEYTDKVDILSYRNDKAARVQEQLGNVLAAVSGMVVAALGNRGQQLVQGRTLPENFDLFCAVFEVGRRYKVMNPDKMRSTYGKLMHMLQDAQSTEIQHAIGFRVVRAMLTVRRELEDMSATELLEDADLEAAVRAVLPGESAEAKREATTRLVAKYGGGDAAACARIERVLVSLADDEALTLAHVAPVERMLQLLHDEFDPTSAEKGFSLAISAGRQGARLTHSHEMQFAYVEQSLRLWGAILSQLPQMWSLAEADLLDGGGYRLRDTGQGIHRVQAAPHVGRFMHHVLSRLQSQCKGDWVGSSAVHLGDNDVPNALVWIDKYTQIPRILEPILACIDGLERLADAPGMLAYIEGGWGDVRSLRKSILGDFFRHAFDGSGADNFYDAGSCIDGRLTSAWNWCSKLPKKNYQHIFKMTGFVGFDGEFTK</sequence>
<dbReference type="Proteomes" id="UP000037460">
    <property type="component" value="Unassembled WGS sequence"/>
</dbReference>
<dbReference type="InterPro" id="IPR018553">
    <property type="entry name" value="E2_Ub-conjug_enz"/>
</dbReference>
<reference evidence="3" key="1">
    <citation type="journal article" date="2015" name="PLoS Genet.">
        <title>Genome Sequence and Transcriptome Analyses of Chrysochromulina tobin: Metabolic Tools for Enhanced Algal Fitness in the Prominent Order Prymnesiales (Haptophyceae).</title>
        <authorList>
            <person name="Hovde B.T."/>
            <person name="Deodato C.R."/>
            <person name="Hunsperger H.M."/>
            <person name="Ryken S.A."/>
            <person name="Yost W."/>
            <person name="Jha R.K."/>
            <person name="Patterson J."/>
            <person name="Monnat R.J. Jr."/>
            <person name="Barlow S.B."/>
            <person name="Starkenburg S.R."/>
            <person name="Cattolico R.A."/>
        </authorList>
    </citation>
    <scope>NUCLEOTIDE SEQUENCE</scope>
    <source>
        <strain evidence="3">CCMP291</strain>
    </source>
</reference>
<organism evidence="2 3">
    <name type="scientific">Chrysochromulina tobinii</name>
    <dbReference type="NCBI Taxonomy" id="1460289"/>
    <lineage>
        <taxon>Eukaryota</taxon>
        <taxon>Haptista</taxon>
        <taxon>Haptophyta</taxon>
        <taxon>Prymnesiophyceae</taxon>
        <taxon>Prymnesiales</taxon>
        <taxon>Chrysochromulinaceae</taxon>
        <taxon>Chrysochromulina</taxon>
    </lineage>
</organism>
<dbReference type="Pfam" id="PF09418">
    <property type="entry name" value="DUF2009"/>
    <property type="match status" value="1"/>
</dbReference>